<dbReference type="PANTHER" id="PTHR11070">
    <property type="entry name" value="UVRD / RECB / PCRA DNA HELICASE FAMILY MEMBER"/>
    <property type="match status" value="1"/>
</dbReference>
<dbReference type="AlphaFoldDB" id="A0A1G6IBN4"/>
<dbReference type="Pfam" id="PF13245">
    <property type="entry name" value="AAA_19"/>
    <property type="match status" value="1"/>
</dbReference>
<name>A0A1G6IBN4_9ACTN</name>
<keyword evidence="4 5" id="KW-0067">ATP-binding</keyword>
<sequence>MEDKIFSQEQEHLTKIYAQLEEMRDILTEEIEVKHRQAAKDLKDLSDEVRIDFGGADETMETLAAIETLNSVIDTYNQQHDFEVEKLGRCMMLLRQPYFAKVRLQMRPGRPARDVYIGSAGMTDKNRMPLIVDWRNPVAETYYNQEMGPTSYKVDGRVRTVNLELRRQFDITRDHLNAYFDTTVAIEDSLLLGALRRHHSQKLQAITATIQREQNRVVRHDDVPVLLVDGIAGSGKTSVLLQRIAFLFYRERQTLRPDQVYLFTPNNVFEKYIDTVLPTLGESNPQTYTWRDFLAGMGLADRATGADDSPESLTRLERGLEDATLDEADLRDVRVGDTVLLRAGSVASAVRKFERFGVGPRMMALVKDELHDRLDRRIATMAHDEELQEQMLAMDVDEQVEAFGEVIAPSNDDEILAYAKRLLAARFAPAHDDIENLTWLRLDRLGCRMLGKTNMSAAEWLFLKMLVTGHGADDARYVMIDEVQDYTQTQLMVLARYFGRAHFLLLGDRNQAIHEGTATFAQIRQIFESTHGSVEECQLLTSYRSSPEITRLFASLMDADERVQLTSVQREGVAPGFTQVADGQDDADAYLDALAQIVNAAAAEEGLAAVVAADRRRVAWLSKRLGEKCPALVTMRGSEELPKDGVVLMDLTLAKGLEFDHVIVPDAQADAYPDTPLARRRLYTAVSRAMHRVDLVSQGTLSPLLAEAARQADAATQADAR</sequence>
<evidence type="ECO:0000256" key="6">
    <source>
        <dbReference type="SAM" id="Coils"/>
    </source>
</evidence>
<dbReference type="GO" id="GO:0005829">
    <property type="term" value="C:cytosol"/>
    <property type="evidence" value="ECO:0007669"/>
    <property type="project" value="TreeGrafter"/>
</dbReference>
<dbReference type="SUPFAM" id="SSF52540">
    <property type="entry name" value="P-loop containing nucleoside triphosphate hydrolases"/>
    <property type="match status" value="1"/>
</dbReference>
<dbReference type="InterPro" id="IPR000212">
    <property type="entry name" value="DNA_helicase_UvrD/REP"/>
</dbReference>
<dbReference type="Pfam" id="PF13538">
    <property type="entry name" value="UvrD_C_2"/>
    <property type="match status" value="1"/>
</dbReference>
<dbReference type="PROSITE" id="PS51198">
    <property type="entry name" value="UVRD_HELICASE_ATP_BIND"/>
    <property type="match status" value="1"/>
</dbReference>
<proteinExistence type="predicted"/>
<dbReference type="GO" id="GO:0016787">
    <property type="term" value="F:hydrolase activity"/>
    <property type="evidence" value="ECO:0007669"/>
    <property type="project" value="UniProtKB-UniRule"/>
</dbReference>
<dbReference type="PANTHER" id="PTHR11070:SF17">
    <property type="entry name" value="DNA HELICASE IV"/>
    <property type="match status" value="1"/>
</dbReference>
<organism evidence="8 9">
    <name type="scientific">Parafannyhessea umbonata</name>
    <dbReference type="NCBI Taxonomy" id="604330"/>
    <lineage>
        <taxon>Bacteria</taxon>
        <taxon>Bacillati</taxon>
        <taxon>Actinomycetota</taxon>
        <taxon>Coriobacteriia</taxon>
        <taxon>Coriobacteriales</taxon>
        <taxon>Atopobiaceae</taxon>
        <taxon>Parafannyhessea</taxon>
    </lineage>
</organism>
<evidence type="ECO:0000313" key="9">
    <source>
        <dbReference type="Proteomes" id="UP000198528"/>
    </source>
</evidence>
<dbReference type="GO" id="GO:0003677">
    <property type="term" value="F:DNA binding"/>
    <property type="evidence" value="ECO:0007669"/>
    <property type="project" value="InterPro"/>
</dbReference>
<accession>A0A1G6IBN4</accession>
<dbReference type="InterPro" id="IPR014016">
    <property type="entry name" value="UvrD-like_ATP-bd"/>
</dbReference>
<dbReference type="InterPro" id="IPR027417">
    <property type="entry name" value="P-loop_NTPase"/>
</dbReference>
<evidence type="ECO:0000256" key="3">
    <source>
        <dbReference type="ARBA" id="ARBA00022806"/>
    </source>
</evidence>
<keyword evidence="9" id="KW-1185">Reference proteome</keyword>
<dbReference type="RefSeq" id="WP_090844887.1">
    <property type="nucleotide sequence ID" value="NZ_FMZL01000002.1"/>
</dbReference>
<dbReference type="Gene3D" id="3.40.50.300">
    <property type="entry name" value="P-loop containing nucleotide triphosphate hydrolases"/>
    <property type="match status" value="3"/>
</dbReference>
<dbReference type="Proteomes" id="UP000198528">
    <property type="component" value="Unassembled WGS sequence"/>
</dbReference>
<keyword evidence="3 5" id="KW-0347">Helicase</keyword>
<dbReference type="GO" id="GO:0043138">
    <property type="term" value="F:3'-5' DNA helicase activity"/>
    <property type="evidence" value="ECO:0007669"/>
    <property type="project" value="TreeGrafter"/>
</dbReference>
<evidence type="ECO:0000256" key="5">
    <source>
        <dbReference type="PROSITE-ProRule" id="PRU00560"/>
    </source>
</evidence>
<evidence type="ECO:0000259" key="7">
    <source>
        <dbReference type="PROSITE" id="PS51198"/>
    </source>
</evidence>
<feature type="domain" description="UvrD-like helicase ATP-binding" evidence="7">
    <location>
        <begin position="209"/>
        <end position="546"/>
    </location>
</feature>
<dbReference type="EMBL" id="FMZL01000002">
    <property type="protein sequence ID" value="SDC03904.1"/>
    <property type="molecule type" value="Genomic_DNA"/>
</dbReference>
<evidence type="ECO:0000256" key="2">
    <source>
        <dbReference type="ARBA" id="ARBA00022801"/>
    </source>
</evidence>
<gene>
    <name evidence="8" type="ORF">SAMN04487824_102105</name>
</gene>
<keyword evidence="1 5" id="KW-0547">Nucleotide-binding</keyword>
<protein>
    <submittedName>
        <fullName evidence="8">DNA helicase-2 / ATP-dependent DNA helicase PcrA</fullName>
    </submittedName>
</protein>
<feature type="coiled-coil region" evidence="6">
    <location>
        <begin position="10"/>
        <end position="48"/>
    </location>
</feature>
<reference evidence="9" key="1">
    <citation type="submission" date="2016-10" db="EMBL/GenBank/DDBJ databases">
        <authorList>
            <person name="Varghese N."/>
            <person name="Submissions S."/>
        </authorList>
    </citation>
    <scope>NUCLEOTIDE SEQUENCE [LARGE SCALE GENOMIC DNA]</scope>
    <source>
        <strain evidence="9">DSM 22619</strain>
    </source>
</reference>
<feature type="binding site" evidence="5">
    <location>
        <begin position="230"/>
        <end position="237"/>
    </location>
    <ligand>
        <name>ATP</name>
        <dbReference type="ChEBI" id="CHEBI:30616"/>
    </ligand>
</feature>
<dbReference type="GO" id="GO:0005524">
    <property type="term" value="F:ATP binding"/>
    <property type="evidence" value="ECO:0007669"/>
    <property type="project" value="UniProtKB-UniRule"/>
</dbReference>
<dbReference type="GO" id="GO:0000725">
    <property type="term" value="P:recombinational repair"/>
    <property type="evidence" value="ECO:0007669"/>
    <property type="project" value="TreeGrafter"/>
</dbReference>
<evidence type="ECO:0000256" key="4">
    <source>
        <dbReference type="ARBA" id="ARBA00022840"/>
    </source>
</evidence>
<evidence type="ECO:0000313" key="8">
    <source>
        <dbReference type="EMBL" id="SDC03904.1"/>
    </source>
</evidence>
<keyword evidence="6" id="KW-0175">Coiled coil</keyword>
<keyword evidence="2 5" id="KW-0378">Hydrolase</keyword>
<dbReference type="InterPro" id="IPR027785">
    <property type="entry name" value="UvrD-like_helicase_C"/>
</dbReference>
<evidence type="ECO:0000256" key="1">
    <source>
        <dbReference type="ARBA" id="ARBA00022741"/>
    </source>
</evidence>
<dbReference type="STRING" id="604330.SAMN04489857_0277"/>